<comment type="caution">
    <text evidence="2">The sequence shown here is derived from an EMBL/GenBank/DDBJ whole genome shotgun (WGS) entry which is preliminary data.</text>
</comment>
<dbReference type="GO" id="GO:0005829">
    <property type="term" value="C:cytosol"/>
    <property type="evidence" value="ECO:0007669"/>
    <property type="project" value="TreeGrafter"/>
</dbReference>
<dbReference type="VEuPathDB" id="TrichDB:TRFO_26202"/>
<keyword evidence="3" id="KW-1185">Reference proteome</keyword>
<evidence type="ECO:0008006" key="4">
    <source>
        <dbReference type="Google" id="ProtNLM"/>
    </source>
</evidence>
<dbReference type="Proteomes" id="UP000179807">
    <property type="component" value="Unassembled WGS sequence"/>
</dbReference>
<dbReference type="RefSeq" id="XP_068359055.1">
    <property type="nucleotide sequence ID" value="XM_068504811.1"/>
</dbReference>
<evidence type="ECO:0000256" key="1">
    <source>
        <dbReference type="ARBA" id="ARBA00022737"/>
    </source>
</evidence>
<dbReference type="InterPro" id="IPR051023">
    <property type="entry name" value="PP2A_Regulatory_Subunit_A"/>
</dbReference>
<dbReference type="SUPFAM" id="SSF48371">
    <property type="entry name" value="ARM repeat"/>
    <property type="match status" value="1"/>
</dbReference>
<dbReference type="GeneID" id="94839515"/>
<dbReference type="AlphaFoldDB" id="A0A1J4K3G8"/>
<sequence length="497" mass="54785">MSVDKQIIRLIGAALDPNEATQIQFAANVNAVIAPFSPGVIRDQFLPFIVTWIPKNNKTITLHIATHLIEIVKAAGGLAPVSPLIEALISSEDPKTLDQIASSLSSYQGDPMIDELITRLLLSAFDPVRAFIPQLLPIASSDSSRLRFCQTMVRDKAFLVRFALAEYLPKLSLNDMQVIAQSLIQDPQSRIRAYLPVVCTPIPSFFKDIATPLLSDHDWSVRASLATQVVKAQDHEQAALIATKLIGDGVWQVKLCALQSLTKLLKEESSIKYDQGLTVLSVLSDLIKFPQFSLRTAVIDCFFAIAMHAGGSIPIDKLKPFVDDLVANQPPNVKLHFLNAIAATKKREFAALIETKIGSIVDALSRDDKWRVRLGVVQELHPLADLMPGSNCPAEFATLCLRLTEDEAYPVRIASINHLALQFVSEGTSIPACVLQMKAKDSFRRRQTALQILAEMRKHTSDSSFKDQLLNEMKNFQGDACKNVSLLANKLVEEATN</sequence>
<protein>
    <recommendedName>
        <fullName evidence="4">HEAT repeat family protein</fullName>
    </recommendedName>
</protein>
<dbReference type="EMBL" id="MLAK01000742">
    <property type="protein sequence ID" value="OHT05919.1"/>
    <property type="molecule type" value="Genomic_DNA"/>
</dbReference>
<dbReference type="InterPro" id="IPR011989">
    <property type="entry name" value="ARM-like"/>
</dbReference>
<dbReference type="OrthoDB" id="340346at2759"/>
<evidence type="ECO:0000313" key="3">
    <source>
        <dbReference type="Proteomes" id="UP000179807"/>
    </source>
</evidence>
<proteinExistence type="predicted"/>
<dbReference type="GO" id="GO:0000159">
    <property type="term" value="C:protein phosphatase type 2A complex"/>
    <property type="evidence" value="ECO:0007669"/>
    <property type="project" value="TreeGrafter"/>
</dbReference>
<dbReference type="Gene3D" id="1.25.10.10">
    <property type="entry name" value="Leucine-rich Repeat Variant"/>
    <property type="match status" value="3"/>
</dbReference>
<reference evidence="2" key="1">
    <citation type="submission" date="2016-10" db="EMBL/GenBank/DDBJ databases">
        <authorList>
            <person name="Benchimol M."/>
            <person name="Almeida L.G."/>
            <person name="Vasconcelos A.T."/>
            <person name="Perreira-Neves A."/>
            <person name="Rosa I.A."/>
            <person name="Tasca T."/>
            <person name="Bogo M.R."/>
            <person name="de Souza W."/>
        </authorList>
    </citation>
    <scope>NUCLEOTIDE SEQUENCE [LARGE SCALE GENOMIC DNA]</scope>
    <source>
        <strain evidence="2">K</strain>
    </source>
</reference>
<keyword evidence="1" id="KW-0677">Repeat</keyword>
<dbReference type="GO" id="GO:0019888">
    <property type="term" value="F:protein phosphatase regulator activity"/>
    <property type="evidence" value="ECO:0007669"/>
    <property type="project" value="TreeGrafter"/>
</dbReference>
<organism evidence="2 3">
    <name type="scientific">Tritrichomonas foetus</name>
    <dbReference type="NCBI Taxonomy" id="1144522"/>
    <lineage>
        <taxon>Eukaryota</taxon>
        <taxon>Metamonada</taxon>
        <taxon>Parabasalia</taxon>
        <taxon>Tritrichomonadida</taxon>
        <taxon>Tritrichomonadidae</taxon>
        <taxon>Tritrichomonas</taxon>
    </lineage>
</organism>
<gene>
    <name evidence="2" type="ORF">TRFO_26202</name>
</gene>
<evidence type="ECO:0000313" key="2">
    <source>
        <dbReference type="EMBL" id="OHT05919.1"/>
    </source>
</evidence>
<name>A0A1J4K3G8_9EUKA</name>
<dbReference type="PANTHER" id="PTHR10648:SF4">
    <property type="entry name" value="PROTEIN PHOSPHATASE 2 (FORMERLY 2A), REGULATORY SUBUNIT A, BETA ISOFORM-RELATED"/>
    <property type="match status" value="1"/>
</dbReference>
<dbReference type="InterPro" id="IPR016024">
    <property type="entry name" value="ARM-type_fold"/>
</dbReference>
<dbReference type="PANTHER" id="PTHR10648">
    <property type="entry name" value="SERINE/THREONINE-PROTEIN PHOSPHATASE PP2A 65 KDA REGULATORY SUBUNIT"/>
    <property type="match status" value="1"/>
</dbReference>
<dbReference type="GO" id="GO:0005634">
    <property type="term" value="C:nucleus"/>
    <property type="evidence" value="ECO:0007669"/>
    <property type="project" value="TreeGrafter"/>
</dbReference>
<accession>A0A1J4K3G8</accession>